<proteinExistence type="predicted"/>
<dbReference type="AlphaFoldDB" id="X1U5Y0"/>
<dbReference type="Gene3D" id="3.60.20.10">
    <property type="entry name" value="Glutamine Phosphoribosylpyrophosphate, subunit 1, domain 1"/>
    <property type="match status" value="1"/>
</dbReference>
<accession>X1U5Y0</accession>
<dbReference type="PANTHER" id="PTHR39328:SF1">
    <property type="entry name" value="BLL2871 PROTEIN"/>
    <property type="match status" value="1"/>
</dbReference>
<dbReference type="EMBL" id="BARW01028438">
    <property type="protein sequence ID" value="GAJ12909.1"/>
    <property type="molecule type" value="Genomic_DNA"/>
</dbReference>
<comment type="caution">
    <text evidence="1">The sequence shown here is derived from an EMBL/GenBank/DDBJ whole genome shotgun (WGS) entry which is preliminary data.</text>
</comment>
<sequence length="237" mass="25849">NFRGSNIAHTYSIVARDPKTGEMGVGVQSHYFSVGSIVSWGESGVGVVATQSLVNASFGLRGIELLKLGKSPKEALDFLISEDEGRDVRQVAILDAQGRVAAYTGSKCIIHAGHIEGKNFSVQANMMLTDKVWSVMAKSFESNVNLPLAERIVKTMEAAETVGGDIRGKQSAAILIVGGKEAKNKWEDKIIDLRVEDHEQPLKELSRLLKLHRAYKHMDNGDLAIEHEAGKLQKGQE</sequence>
<feature type="non-terminal residue" evidence="1">
    <location>
        <position position="1"/>
    </location>
</feature>
<dbReference type="PANTHER" id="PTHR39328">
    <property type="entry name" value="BLL2871 PROTEIN"/>
    <property type="match status" value="1"/>
</dbReference>
<evidence type="ECO:0000313" key="1">
    <source>
        <dbReference type="EMBL" id="GAJ12909.1"/>
    </source>
</evidence>
<reference evidence="1" key="1">
    <citation type="journal article" date="2014" name="Front. Microbiol.">
        <title>High frequency of phylogenetically diverse reductive dehalogenase-homologous genes in deep subseafloor sedimentary metagenomes.</title>
        <authorList>
            <person name="Kawai M."/>
            <person name="Futagami T."/>
            <person name="Toyoda A."/>
            <person name="Takaki Y."/>
            <person name="Nishi S."/>
            <person name="Hori S."/>
            <person name="Arai W."/>
            <person name="Tsubouchi T."/>
            <person name="Morono Y."/>
            <person name="Uchiyama I."/>
            <person name="Ito T."/>
            <person name="Fujiyama A."/>
            <person name="Inagaki F."/>
            <person name="Takami H."/>
        </authorList>
    </citation>
    <scope>NUCLEOTIDE SEQUENCE</scope>
    <source>
        <strain evidence="1">Expedition CK06-06</strain>
    </source>
</reference>
<organism evidence="1">
    <name type="scientific">marine sediment metagenome</name>
    <dbReference type="NCBI Taxonomy" id="412755"/>
    <lineage>
        <taxon>unclassified sequences</taxon>
        <taxon>metagenomes</taxon>
        <taxon>ecological metagenomes</taxon>
    </lineage>
</organism>
<dbReference type="Pfam" id="PF06267">
    <property type="entry name" value="DUF1028"/>
    <property type="match status" value="1"/>
</dbReference>
<dbReference type="InterPro" id="IPR029055">
    <property type="entry name" value="Ntn_hydrolases_N"/>
</dbReference>
<protein>
    <submittedName>
        <fullName evidence="1">Uncharacterized protein</fullName>
    </submittedName>
</protein>
<gene>
    <name evidence="1" type="ORF">S12H4_45909</name>
</gene>
<dbReference type="SUPFAM" id="SSF56235">
    <property type="entry name" value="N-terminal nucleophile aminohydrolases (Ntn hydrolases)"/>
    <property type="match status" value="1"/>
</dbReference>
<dbReference type="InterPro" id="IPR010430">
    <property type="entry name" value="DUF1028"/>
</dbReference>
<name>X1U5Y0_9ZZZZ</name>